<reference evidence="2" key="1">
    <citation type="submission" date="2020-10" db="EMBL/GenBank/DDBJ databases">
        <authorList>
            <person name="Gilroy R."/>
        </authorList>
    </citation>
    <scope>NUCLEOTIDE SEQUENCE</scope>
    <source>
        <strain evidence="2">18911</strain>
    </source>
</reference>
<dbReference type="GO" id="GO:0003824">
    <property type="term" value="F:catalytic activity"/>
    <property type="evidence" value="ECO:0007669"/>
    <property type="project" value="InterPro"/>
</dbReference>
<dbReference type="EMBL" id="DVNF01000126">
    <property type="protein sequence ID" value="HIU60567.1"/>
    <property type="molecule type" value="Genomic_DNA"/>
</dbReference>
<reference evidence="2" key="2">
    <citation type="journal article" date="2021" name="PeerJ">
        <title>Extensive microbial diversity within the chicken gut microbiome revealed by metagenomics and culture.</title>
        <authorList>
            <person name="Gilroy R."/>
            <person name="Ravi A."/>
            <person name="Getino M."/>
            <person name="Pursley I."/>
            <person name="Horton D.L."/>
            <person name="Alikhan N.F."/>
            <person name="Baker D."/>
            <person name="Gharbi K."/>
            <person name="Hall N."/>
            <person name="Watson M."/>
            <person name="Adriaenssens E.M."/>
            <person name="Foster-Nyarko E."/>
            <person name="Jarju S."/>
            <person name="Secka A."/>
            <person name="Antonio M."/>
            <person name="Oren A."/>
            <person name="Chaudhuri R.R."/>
            <person name="La Ragione R."/>
            <person name="Hildebrand F."/>
            <person name="Pallen M.J."/>
        </authorList>
    </citation>
    <scope>NUCLEOTIDE SEQUENCE</scope>
    <source>
        <strain evidence="2">18911</strain>
    </source>
</reference>
<protein>
    <recommendedName>
        <fullName evidence="1">Condensation domain-containing protein</fullName>
    </recommendedName>
</protein>
<sequence length="436" mass="49525">MKKQRITAELWDKMQYLFRNYYDRMVHAVLYYDKPIDVDILKSVLIATTEKVPVLHSSFHDSVINPYWEVEDYSISDILSVKDTDADSLETEIEEFITQSIPVESNVQFKVCVFNAGGRSVFAMIVNHMCFDGGDFKYFLKRLSANYNAMLKGGAEVEIKTGTRSYDQVYTKLEGEDKETAKKLYKNISQVKDTHYFPLTPSKPEDKSMINRCKMDAETFSLFRAIGKHYGVTINDLMLTVYMHSLYEFGQYPATDTLTIPCMVDLRRHIEGGEEAGGLTNHTGFMQCSVDGVGATLNDTLVKVLRSVRKSKHDKFMGLYSLPLLKLAYTIFPYAISETAIKIGYLNPLIGMSNIGLLRPELLTMGDATPIDGFMTGAVKYKPYMQLALTTMNNEITMTIAIRGNNDDKILVEKFFGILMNNVKRFIAENAKYLKV</sequence>
<feature type="domain" description="Condensation" evidence="1">
    <location>
        <begin position="26"/>
        <end position="249"/>
    </location>
</feature>
<dbReference type="AlphaFoldDB" id="A0A9D1MI62"/>
<organism evidence="2 3">
    <name type="scientific">Candidatus Stercoripulliclostridium merdigallinarum</name>
    <dbReference type="NCBI Taxonomy" id="2840951"/>
    <lineage>
        <taxon>Bacteria</taxon>
        <taxon>Bacillati</taxon>
        <taxon>Bacillota</taxon>
        <taxon>Clostridia</taxon>
        <taxon>Eubacteriales</taxon>
        <taxon>Candidatus Stercoripulliclostridium</taxon>
    </lineage>
</organism>
<comment type="caution">
    <text evidence="2">The sequence shown here is derived from an EMBL/GenBank/DDBJ whole genome shotgun (WGS) entry which is preliminary data.</text>
</comment>
<accession>A0A9D1MI62</accession>
<evidence type="ECO:0000313" key="3">
    <source>
        <dbReference type="Proteomes" id="UP000824094"/>
    </source>
</evidence>
<dbReference type="Pfam" id="PF00668">
    <property type="entry name" value="Condensation"/>
    <property type="match status" value="1"/>
</dbReference>
<name>A0A9D1MI62_9FIRM</name>
<dbReference type="Gene3D" id="3.30.559.30">
    <property type="entry name" value="Nonribosomal peptide synthetase, condensation domain"/>
    <property type="match status" value="1"/>
</dbReference>
<proteinExistence type="predicted"/>
<gene>
    <name evidence="2" type="ORF">IAB05_04185</name>
</gene>
<dbReference type="InterPro" id="IPR001242">
    <property type="entry name" value="Condensation_dom"/>
</dbReference>
<dbReference type="Proteomes" id="UP000824094">
    <property type="component" value="Unassembled WGS sequence"/>
</dbReference>
<dbReference type="Gene3D" id="3.30.559.10">
    <property type="entry name" value="Chloramphenicol acetyltransferase-like domain"/>
    <property type="match status" value="1"/>
</dbReference>
<dbReference type="SUPFAM" id="SSF52777">
    <property type="entry name" value="CoA-dependent acyltransferases"/>
    <property type="match status" value="2"/>
</dbReference>
<evidence type="ECO:0000313" key="2">
    <source>
        <dbReference type="EMBL" id="HIU60567.1"/>
    </source>
</evidence>
<dbReference type="GO" id="GO:0008610">
    <property type="term" value="P:lipid biosynthetic process"/>
    <property type="evidence" value="ECO:0007669"/>
    <property type="project" value="UniProtKB-ARBA"/>
</dbReference>
<evidence type="ECO:0000259" key="1">
    <source>
        <dbReference type="Pfam" id="PF00668"/>
    </source>
</evidence>
<dbReference type="InterPro" id="IPR023213">
    <property type="entry name" value="CAT-like_dom_sf"/>
</dbReference>